<protein>
    <submittedName>
        <fullName evidence="1">Uncharacterized protein</fullName>
    </submittedName>
</protein>
<keyword evidence="2" id="KW-1185">Reference proteome</keyword>
<dbReference type="Proteomes" id="UP000198211">
    <property type="component" value="Unassembled WGS sequence"/>
</dbReference>
<name>A0A225VNE3_9STRA</name>
<organism evidence="1 2">
    <name type="scientific">Phytophthora megakarya</name>
    <dbReference type="NCBI Taxonomy" id="4795"/>
    <lineage>
        <taxon>Eukaryota</taxon>
        <taxon>Sar</taxon>
        <taxon>Stramenopiles</taxon>
        <taxon>Oomycota</taxon>
        <taxon>Peronosporomycetes</taxon>
        <taxon>Peronosporales</taxon>
        <taxon>Peronosporaceae</taxon>
        <taxon>Phytophthora</taxon>
    </lineage>
</organism>
<proteinExistence type="predicted"/>
<accession>A0A225VNE3</accession>
<evidence type="ECO:0000313" key="2">
    <source>
        <dbReference type="Proteomes" id="UP000198211"/>
    </source>
</evidence>
<dbReference type="AlphaFoldDB" id="A0A225VNE3"/>
<sequence length="96" mass="10727">MSLPAFVSTNTQKAQTTAIAVFERMLGQENVTSILLDTSAKRLAATMDRFGFYLATNEDKKVTTGFRSNVARSQLDRLKGEDGCKTYRNWCDVHTS</sequence>
<evidence type="ECO:0000313" key="1">
    <source>
        <dbReference type="EMBL" id="OWZ06539.1"/>
    </source>
</evidence>
<gene>
    <name evidence="1" type="ORF">PHMEG_00021196</name>
</gene>
<comment type="caution">
    <text evidence="1">The sequence shown here is derived from an EMBL/GenBank/DDBJ whole genome shotgun (WGS) entry which is preliminary data.</text>
</comment>
<dbReference type="EMBL" id="NBNE01003921">
    <property type="protein sequence ID" value="OWZ06539.1"/>
    <property type="molecule type" value="Genomic_DNA"/>
</dbReference>
<dbReference type="OrthoDB" id="121050at2759"/>
<reference evidence="2" key="1">
    <citation type="submission" date="2017-03" db="EMBL/GenBank/DDBJ databases">
        <title>Phytopthora megakarya and P. palmivora, two closely related causual agents of cacao black pod achieved similar genome size and gene model numbers by different mechanisms.</title>
        <authorList>
            <person name="Ali S."/>
            <person name="Shao J."/>
            <person name="Larry D.J."/>
            <person name="Kronmiller B."/>
            <person name="Shen D."/>
            <person name="Strem M.D."/>
            <person name="Melnick R.L."/>
            <person name="Guiltinan M.J."/>
            <person name="Tyler B.M."/>
            <person name="Meinhardt L.W."/>
            <person name="Bailey B.A."/>
        </authorList>
    </citation>
    <scope>NUCLEOTIDE SEQUENCE [LARGE SCALE GENOMIC DNA]</scope>
    <source>
        <strain evidence="2">zdho120</strain>
    </source>
</reference>